<reference evidence="3 4" key="1">
    <citation type="submission" date="2024-07" db="EMBL/GenBank/DDBJ databases">
        <title>Chromosome-level genome assembly of the water stick insect Ranatra chinensis (Heteroptera: Nepidae).</title>
        <authorList>
            <person name="Liu X."/>
        </authorList>
    </citation>
    <scope>NUCLEOTIDE SEQUENCE [LARGE SCALE GENOMIC DNA]</scope>
    <source>
        <strain evidence="3">Cailab_2021Rc</strain>
        <tissue evidence="3">Muscle</tissue>
    </source>
</reference>
<evidence type="ECO:0000313" key="3">
    <source>
        <dbReference type="EMBL" id="KAL1117034.1"/>
    </source>
</evidence>
<dbReference type="Pfam" id="PF04499">
    <property type="entry name" value="SAPS"/>
    <property type="match status" value="2"/>
</dbReference>
<evidence type="ECO:0000256" key="2">
    <source>
        <dbReference type="ARBA" id="ARBA00023306"/>
    </source>
</evidence>
<name>A0ABD0YIU7_9HEMI</name>
<dbReference type="EMBL" id="JBFDAA010000016">
    <property type="protein sequence ID" value="KAL1117034.1"/>
    <property type="molecule type" value="Genomic_DNA"/>
</dbReference>
<dbReference type="AlphaFoldDB" id="A0ABD0YIU7"/>
<proteinExistence type="inferred from homology"/>
<feature type="non-terminal residue" evidence="3">
    <location>
        <position position="1"/>
    </location>
</feature>
<keyword evidence="4" id="KW-1185">Reference proteome</keyword>
<comment type="caution">
    <text evidence="3">The sequence shown here is derived from an EMBL/GenBank/DDBJ whole genome shotgun (WGS) entry which is preliminary data.</text>
</comment>
<gene>
    <name evidence="3" type="ORF">AAG570_004362</name>
</gene>
<evidence type="ECO:0000256" key="1">
    <source>
        <dbReference type="ARBA" id="ARBA00006180"/>
    </source>
</evidence>
<accession>A0ABD0YIU7</accession>
<protein>
    <recommendedName>
        <fullName evidence="5">Serine/threonine-protein phosphatase 6 regulatory subunit 3</fullName>
    </recommendedName>
</protein>
<dbReference type="Proteomes" id="UP001558652">
    <property type="component" value="Unassembled WGS sequence"/>
</dbReference>
<dbReference type="PANTHER" id="PTHR12634:SF8">
    <property type="entry name" value="FIERY MOUNTAIN, ISOFORM D"/>
    <property type="match status" value="1"/>
</dbReference>
<sequence>SYRIFLFQELTLNELLDQENVLQELKSQNAKLIDFITRPDIMSQLVSLVTEEPSAELDEAMRYQRPNLACEVLTTDIRILNERLSDKNLLAKLYSFLEADPPLNPLLASFFSRTLSMLICRKTDQNWYSYQFTCLQVLDFFKSCDNSLGLLLKHLGTSAIMDLTLKLITQIEGEDMQRIIFNWLENEGLVSRLMSLFDPSVDSDRQYNAAQLLCDTIHKCRDMACLSSEHKDIGPILSAIQSVFNFFRPEMTEKLLGHMLGGELSESSIVGGISVLLTLLGPSPRNFNLYKMFIFSSTGSGEPAEVLNPPLSTISAIVPYLPKLHDLLINPPKKDTVKLACGTVDPPLGSTRLSVVKLLAALIATNTLKVNEMLDELGTINVLLDLFFHYTWNNFLHTQVGKCLAFALNSSEDIETNPLISSIFIKCRLLQRILEAWKENEAEQSKDGGKRRGYMGHLTNIASTVVKHFEGGNDFLNKNVDPDTMTAWNDFVETTLGPINVMKERCLVSVLNFFLFI</sequence>
<comment type="similarity">
    <text evidence="1">Belongs to the SAPS family.</text>
</comment>
<evidence type="ECO:0000313" key="4">
    <source>
        <dbReference type="Proteomes" id="UP001558652"/>
    </source>
</evidence>
<dbReference type="InterPro" id="IPR007587">
    <property type="entry name" value="SAPS"/>
</dbReference>
<evidence type="ECO:0008006" key="5">
    <source>
        <dbReference type="Google" id="ProtNLM"/>
    </source>
</evidence>
<dbReference type="PANTHER" id="PTHR12634">
    <property type="entry name" value="SIT4 YEAST -ASSOCIATING PROTEIN-RELATED"/>
    <property type="match status" value="1"/>
</dbReference>
<keyword evidence="2" id="KW-0131">Cell cycle</keyword>
<organism evidence="3 4">
    <name type="scientific">Ranatra chinensis</name>
    <dbReference type="NCBI Taxonomy" id="642074"/>
    <lineage>
        <taxon>Eukaryota</taxon>
        <taxon>Metazoa</taxon>
        <taxon>Ecdysozoa</taxon>
        <taxon>Arthropoda</taxon>
        <taxon>Hexapoda</taxon>
        <taxon>Insecta</taxon>
        <taxon>Pterygota</taxon>
        <taxon>Neoptera</taxon>
        <taxon>Paraneoptera</taxon>
        <taxon>Hemiptera</taxon>
        <taxon>Heteroptera</taxon>
        <taxon>Panheteroptera</taxon>
        <taxon>Nepomorpha</taxon>
        <taxon>Nepidae</taxon>
        <taxon>Ranatrinae</taxon>
        <taxon>Ranatra</taxon>
    </lineage>
</organism>